<dbReference type="AlphaFoldDB" id="A0A2A2JHJ8"/>
<dbReference type="STRING" id="2018661.A0A2A2JHJ8"/>
<comment type="caution">
    <text evidence="3">The sequence shown here is derived from an EMBL/GenBank/DDBJ whole genome shotgun (WGS) entry which is preliminary data.</text>
</comment>
<evidence type="ECO:0000313" key="3">
    <source>
        <dbReference type="EMBL" id="PAV61238.1"/>
    </source>
</evidence>
<evidence type="ECO:0000313" key="4">
    <source>
        <dbReference type="Proteomes" id="UP000218231"/>
    </source>
</evidence>
<organism evidence="3 4">
    <name type="scientific">Diploscapter pachys</name>
    <dbReference type="NCBI Taxonomy" id="2018661"/>
    <lineage>
        <taxon>Eukaryota</taxon>
        <taxon>Metazoa</taxon>
        <taxon>Ecdysozoa</taxon>
        <taxon>Nematoda</taxon>
        <taxon>Chromadorea</taxon>
        <taxon>Rhabditida</taxon>
        <taxon>Rhabditina</taxon>
        <taxon>Rhabditomorpha</taxon>
        <taxon>Rhabditoidea</taxon>
        <taxon>Rhabditidae</taxon>
        <taxon>Diploscapter</taxon>
    </lineage>
</organism>
<dbReference type="Proteomes" id="UP000218231">
    <property type="component" value="Unassembled WGS sequence"/>
</dbReference>
<protein>
    <submittedName>
        <fullName evidence="3">Uncharacterized protein</fullName>
    </submittedName>
</protein>
<gene>
    <name evidence="3" type="ORF">WR25_23252</name>
</gene>
<sequence>MSDGVLHKIVTPRIAFPFLAVLVLIVVAILVSIFYIRNPTATDGVFGHSGEESSSLSPYEAADLQNPPSSQTEHHQSEAVTGVPSSLTSTRESEVHDFGSTTTKLHLASEGSSSDPVSSTTTTIASVTEQSQTEAPTDGTTVYVAARAIEPVEHV</sequence>
<feature type="region of interest" description="Disordered" evidence="1">
    <location>
        <begin position="47"/>
        <end position="138"/>
    </location>
</feature>
<keyword evidence="4" id="KW-1185">Reference proteome</keyword>
<proteinExistence type="predicted"/>
<feature type="transmembrane region" description="Helical" evidence="2">
    <location>
        <begin position="14"/>
        <end position="36"/>
    </location>
</feature>
<dbReference type="OrthoDB" id="5826083at2759"/>
<keyword evidence="2" id="KW-0812">Transmembrane</keyword>
<reference evidence="3 4" key="1">
    <citation type="journal article" date="2017" name="Curr. Biol.">
        <title>Genome architecture and evolution of a unichromosomal asexual nematode.</title>
        <authorList>
            <person name="Fradin H."/>
            <person name="Zegar C."/>
            <person name="Gutwein M."/>
            <person name="Lucas J."/>
            <person name="Kovtun M."/>
            <person name="Corcoran D."/>
            <person name="Baugh L.R."/>
            <person name="Kiontke K."/>
            <person name="Gunsalus K."/>
            <person name="Fitch D.H."/>
            <person name="Piano F."/>
        </authorList>
    </citation>
    <scope>NUCLEOTIDE SEQUENCE [LARGE SCALE GENOMIC DNA]</scope>
    <source>
        <strain evidence="3">PF1309</strain>
    </source>
</reference>
<keyword evidence="2" id="KW-1133">Transmembrane helix</keyword>
<evidence type="ECO:0000256" key="2">
    <source>
        <dbReference type="SAM" id="Phobius"/>
    </source>
</evidence>
<keyword evidence="2" id="KW-0472">Membrane</keyword>
<feature type="compositionally biased region" description="Low complexity" evidence="1">
    <location>
        <begin position="109"/>
        <end position="131"/>
    </location>
</feature>
<accession>A0A2A2JHJ8</accession>
<dbReference type="EMBL" id="LIAE01010422">
    <property type="protein sequence ID" value="PAV61238.1"/>
    <property type="molecule type" value="Genomic_DNA"/>
</dbReference>
<dbReference type="EMBL" id="LIAE01010422">
    <property type="protein sequence ID" value="PAV61237.1"/>
    <property type="molecule type" value="Genomic_DNA"/>
</dbReference>
<evidence type="ECO:0000256" key="1">
    <source>
        <dbReference type="SAM" id="MobiDB-lite"/>
    </source>
</evidence>
<name>A0A2A2JHJ8_9BILA</name>